<protein>
    <recommendedName>
        <fullName evidence="7">50S ribosomal protein L18</fullName>
    </recommendedName>
</protein>
<dbReference type="GO" id="GO:0006412">
    <property type="term" value="P:translation"/>
    <property type="evidence" value="ECO:0007669"/>
    <property type="project" value="InterPro"/>
</dbReference>
<comment type="similarity">
    <text evidence="1">Belongs to the universal ribosomal protein uL18 family.</text>
</comment>
<dbReference type="GO" id="GO:0022625">
    <property type="term" value="C:cytosolic large ribosomal subunit"/>
    <property type="evidence" value="ECO:0007669"/>
    <property type="project" value="TreeGrafter"/>
</dbReference>
<reference evidence="6" key="1">
    <citation type="submission" date="2018-05" db="EMBL/GenBank/DDBJ databases">
        <authorList>
            <person name="Lanie J.A."/>
            <person name="Ng W.-L."/>
            <person name="Kazmierczak K.M."/>
            <person name="Andrzejewski T.M."/>
            <person name="Davidsen T.M."/>
            <person name="Wayne K.J."/>
            <person name="Tettelin H."/>
            <person name="Glass J.I."/>
            <person name="Rusch D."/>
            <person name="Podicherti R."/>
            <person name="Tsui H.-C.T."/>
            <person name="Winkler M.E."/>
        </authorList>
    </citation>
    <scope>NUCLEOTIDE SEQUENCE</scope>
</reference>
<evidence type="ECO:0000313" key="6">
    <source>
        <dbReference type="EMBL" id="SUZ53142.1"/>
    </source>
</evidence>
<keyword evidence="2" id="KW-0699">rRNA-binding</keyword>
<name>A0A381NF01_9ZZZZ</name>
<dbReference type="Gene3D" id="3.30.420.100">
    <property type="match status" value="1"/>
</dbReference>
<proteinExistence type="inferred from homology"/>
<dbReference type="GO" id="GO:0003735">
    <property type="term" value="F:structural constituent of ribosome"/>
    <property type="evidence" value="ECO:0007669"/>
    <property type="project" value="InterPro"/>
</dbReference>
<dbReference type="EMBL" id="UINC01000316">
    <property type="protein sequence ID" value="SUZ53142.1"/>
    <property type="molecule type" value="Genomic_DNA"/>
</dbReference>
<keyword evidence="4" id="KW-0689">Ribosomal protein</keyword>
<dbReference type="SUPFAM" id="SSF53137">
    <property type="entry name" value="Translational machinery components"/>
    <property type="match status" value="1"/>
</dbReference>
<gene>
    <name evidence="6" type="ORF">METZ01_LOCUS5996</name>
</gene>
<keyword evidence="3" id="KW-0694">RNA-binding</keyword>
<dbReference type="InterPro" id="IPR004389">
    <property type="entry name" value="Ribosomal_uL18_bac-type"/>
</dbReference>
<dbReference type="CDD" id="cd00432">
    <property type="entry name" value="Ribosomal_L18_L5e"/>
    <property type="match status" value="1"/>
</dbReference>
<dbReference type="PANTHER" id="PTHR12899">
    <property type="entry name" value="39S RIBOSOMAL PROTEIN L18, MITOCHONDRIAL"/>
    <property type="match status" value="1"/>
</dbReference>
<evidence type="ECO:0000256" key="5">
    <source>
        <dbReference type="ARBA" id="ARBA00023274"/>
    </source>
</evidence>
<keyword evidence="5" id="KW-0687">Ribonucleoprotein</keyword>
<evidence type="ECO:0000256" key="2">
    <source>
        <dbReference type="ARBA" id="ARBA00022730"/>
    </source>
</evidence>
<evidence type="ECO:0000256" key="1">
    <source>
        <dbReference type="ARBA" id="ARBA00007116"/>
    </source>
</evidence>
<evidence type="ECO:0000256" key="3">
    <source>
        <dbReference type="ARBA" id="ARBA00022884"/>
    </source>
</evidence>
<organism evidence="6">
    <name type="scientific">marine metagenome</name>
    <dbReference type="NCBI Taxonomy" id="408172"/>
    <lineage>
        <taxon>unclassified sequences</taxon>
        <taxon>metagenomes</taxon>
        <taxon>ecological metagenomes</taxon>
    </lineage>
</organism>
<dbReference type="InterPro" id="IPR005484">
    <property type="entry name" value="Ribosomal_uL18_bac/plant/anim"/>
</dbReference>
<accession>A0A381NF01</accession>
<dbReference type="NCBIfam" id="TIGR00060">
    <property type="entry name" value="L18_bact"/>
    <property type="match status" value="1"/>
</dbReference>
<sequence>MVVFRSLKHFEAQIVNDFDGHTLTAVSSRDKELQSALKKAENKTDISRIVGDALAKKAKSAKVGPVVLDRNGYPYHGRVKAFAEAARKGGLEF</sequence>
<dbReference type="InterPro" id="IPR057268">
    <property type="entry name" value="Ribosomal_L18"/>
</dbReference>
<evidence type="ECO:0000256" key="4">
    <source>
        <dbReference type="ARBA" id="ARBA00022980"/>
    </source>
</evidence>
<dbReference type="AlphaFoldDB" id="A0A381NF01"/>
<dbReference type="Pfam" id="PF00861">
    <property type="entry name" value="Ribosomal_L18p"/>
    <property type="match status" value="1"/>
</dbReference>
<dbReference type="GO" id="GO:0008097">
    <property type="term" value="F:5S rRNA binding"/>
    <property type="evidence" value="ECO:0007669"/>
    <property type="project" value="TreeGrafter"/>
</dbReference>
<dbReference type="PANTHER" id="PTHR12899:SF3">
    <property type="entry name" value="LARGE RIBOSOMAL SUBUNIT PROTEIN UL18M"/>
    <property type="match status" value="1"/>
</dbReference>
<evidence type="ECO:0008006" key="7">
    <source>
        <dbReference type="Google" id="ProtNLM"/>
    </source>
</evidence>